<evidence type="ECO:0000256" key="2">
    <source>
        <dbReference type="SAM" id="MobiDB-lite"/>
    </source>
</evidence>
<dbReference type="Pfam" id="PF00990">
    <property type="entry name" value="GGDEF"/>
    <property type="match status" value="1"/>
</dbReference>
<dbReference type="Gene3D" id="3.20.20.450">
    <property type="entry name" value="EAL domain"/>
    <property type="match status" value="1"/>
</dbReference>
<name>A0A916U818_9BURK</name>
<dbReference type="SUPFAM" id="SSF141868">
    <property type="entry name" value="EAL domain-like"/>
    <property type="match status" value="1"/>
</dbReference>
<comment type="caution">
    <text evidence="5">The sequence shown here is derived from an EMBL/GenBank/DDBJ whole genome shotgun (WGS) entry which is preliminary data.</text>
</comment>
<sequence length="549" mass="60693">MKKRRSDGEFGHDPVKPGVTHKRRGSASVAVKNGHSRQGRSLISNAKNLLLREELVAEREAAVEVREKRLSTLEDEHSDNDGHLLRLRQANSHLVIATIEAHKLTEEVQAAKSKLHHLAHHDVLTDLPNRMLLQDRIGQAIELAHRQGRKLAVMFMDLDRFKNINDSLGHAVGDQLLQSVAQCLMTCVRHSDTVSRQGGDEFLLLLPFIEQAEDAALSAQKILTALALPHHIGGCDLHISVSIGISIYPDDADDAESLVKNADTAMYYAKEKGRNNYQFFSADMNVRAVERQLIETSLRAALQGGQFVLHYQPKVNLDSGVITGAEALLRWIHPEWGMVYPARFMPVAEDCGLIVPIGRWVLREACEQAKRWIDAGLPPLSIAVNISALEFRQSDFFEEVRTILDDIGLDASVLELEITESVLMRDTESSAAILNNLKNMGVQLAVDDFGTGYSSLSYLKKFPIDVLKIDKSFVDDIASGNDASAIAGAVVGMGNNLKLKVIAEGVESKLQLDFLQRQHCEEGQGFLFSRPVAAEEFAKLLQAHGSKKS</sequence>
<dbReference type="InterPro" id="IPR000160">
    <property type="entry name" value="GGDEF_dom"/>
</dbReference>
<dbReference type="Pfam" id="PF00563">
    <property type="entry name" value="EAL"/>
    <property type="match status" value="1"/>
</dbReference>
<protein>
    <recommendedName>
        <fullName evidence="7">Diguanylate cyclase (GGDEF) domain-containing protein</fullName>
    </recommendedName>
</protein>
<dbReference type="RefSeq" id="WP_188564633.1">
    <property type="nucleotide sequence ID" value="NZ_BMED01000001.1"/>
</dbReference>
<dbReference type="PANTHER" id="PTHR44757">
    <property type="entry name" value="DIGUANYLATE CYCLASE DGCP"/>
    <property type="match status" value="1"/>
</dbReference>
<dbReference type="PROSITE" id="PS50887">
    <property type="entry name" value="GGDEF"/>
    <property type="match status" value="1"/>
</dbReference>
<dbReference type="FunFam" id="3.30.70.270:FF:000001">
    <property type="entry name" value="Diguanylate cyclase domain protein"/>
    <property type="match status" value="1"/>
</dbReference>
<dbReference type="PROSITE" id="PS50883">
    <property type="entry name" value="EAL"/>
    <property type="match status" value="1"/>
</dbReference>
<evidence type="ECO:0000313" key="6">
    <source>
        <dbReference type="Proteomes" id="UP000637423"/>
    </source>
</evidence>
<feature type="domain" description="GGDEF" evidence="4">
    <location>
        <begin position="149"/>
        <end position="282"/>
    </location>
</feature>
<dbReference type="GO" id="GO:0071111">
    <property type="term" value="F:cyclic-guanylate-specific phosphodiesterase activity"/>
    <property type="evidence" value="ECO:0007669"/>
    <property type="project" value="UniProtKB-EC"/>
</dbReference>
<reference evidence="5" key="1">
    <citation type="journal article" date="2014" name="Int. J. Syst. Evol. Microbiol.">
        <title>Complete genome sequence of Corynebacterium casei LMG S-19264T (=DSM 44701T), isolated from a smear-ripened cheese.</title>
        <authorList>
            <consortium name="US DOE Joint Genome Institute (JGI-PGF)"/>
            <person name="Walter F."/>
            <person name="Albersmeier A."/>
            <person name="Kalinowski J."/>
            <person name="Ruckert C."/>
        </authorList>
    </citation>
    <scope>NUCLEOTIDE SEQUENCE</scope>
    <source>
        <strain evidence="5">CGMCC 1.10998</strain>
    </source>
</reference>
<dbReference type="PANTHER" id="PTHR44757:SF2">
    <property type="entry name" value="BIOFILM ARCHITECTURE MAINTENANCE PROTEIN MBAA"/>
    <property type="match status" value="1"/>
</dbReference>
<keyword evidence="6" id="KW-1185">Reference proteome</keyword>
<evidence type="ECO:0000259" key="3">
    <source>
        <dbReference type="PROSITE" id="PS50883"/>
    </source>
</evidence>
<dbReference type="CDD" id="cd01948">
    <property type="entry name" value="EAL"/>
    <property type="match status" value="1"/>
</dbReference>
<evidence type="ECO:0008006" key="7">
    <source>
        <dbReference type="Google" id="ProtNLM"/>
    </source>
</evidence>
<accession>A0A916U818</accession>
<dbReference type="InterPro" id="IPR052155">
    <property type="entry name" value="Biofilm_reg_signaling"/>
</dbReference>
<dbReference type="GO" id="GO:0071732">
    <property type="term" value="P:cellular response to nitric oxide"/>
    <property type="evidence" value="ECO:0007669"/>
    <property type="project" value="UniProtKB-ARBA"/>
</dbReference>
<evidence type="ECO:0000313" key="5">
    <source>
        <dbReference type="EMBL" id="GGC63183.1"/>
    </source>
</evidence>
<dbReference type="AlphaFoldDB" id="A0A916U818"/>
<feature type="region of interest" description="Disordered" evidence="2">
    <location>
        <begin position="1"/>
        <end position="40"/>
    </location>
</feature>
<dbReference type="Proteomes" id="UP000637423">
    <property type="component" value="Unassembled WGS sequence"/>
</dbReference>
<evidence type="ECO:0000256" key="1">
    <source>
        <dbReference type="ARBA" id="ARBA00051114"/>
    </source>
</evidence>
<dbReference type="SMART" id="SM00052">
    <property type="entry name" value="EAL"/>
    <property type="match status" value="1"/>
</dbReference>
<gene>
    <name evidence="5" type="ORF">GCM10011396_07660</name>
</gene>
<evidence type="ECO:0000259" key="4">
    <source>
        <dbReference type="PROSITE" id="PS50887"/>
    </source>
</evidence>
<dbReference type="FunFam" id="3.20.20.450:FF:000001">
    <property type="entry name" value="Cyclic di-GMP phosphodiesterase yahA"/>
    <property type="match status" value="1"/>
</dbReference>
<dbReference type="SUPFAM" id="SSF55073">
    <property type="entry name" value="Nucleotide cyclase"/>
    <property type="match status" value="1"/>
</dbReference>
<dbReference type="InterPro" id="IPR001633">
    <property type="entry name" value="EAL_dom"/>
</dbReference>
<dbReference type="Gene3D" id="3.30.70.270">
    <property type="match status" value="1"/>
</dbReference>
<dbReference type="SMART" id="SM00267">
    <property type="entry name" value="GGDEF"/>
    <property type="match status" value="1"/>
</dbReference>
<organism evidence="5 6">
    <name type="scientific">Undibacterium terreum</name>
    <dbReference type="NCBI Taxonomy" id="1224302"/>
    <lineage>
        <taxon>Bacteria</taxon>
        <taxon>Pseudomonadati</taxon>
        <taxon>Pseudomonadota</taxon>
        <taxon>Betaproteobacteria</taxon>
        <taxon>Burkholderiales</taxon>
        <taxon>Oxalobacteraceae</taxon>
        <taxon>Undibacterium</taxon>
    </lineage>
</organism>
<feature type="domain" description="EAL" evidence="3">
    <location>
        <begin position="291"/>
        <end position="545"/>
    </location>
</feature>
<dbReference type="NCBIfam" id="TIGR00254">
    <property type="entry name" value="GGDEF"/>
    <property type="match status" value="1"/>
</dbReference>
<dbReference type="InterPro" id="IPR035919">
    <property type="entry name" value="EAL_sf"/>
</dbReference>
<dbReference type="CDD" id="cd01949">
    <property type="entry name" value="GGDEF"/>
    <property type="match status" value="1"/>
</dbReference>
<proteinExistence type="predicted"/>
<feature type="compositionally biased region" description="Basic and acidic residues" evidence="2">
    <location>
        <begin position="1"/>
        <end position="15"/>
    </location>
</feature>
<dbReference type="InterPro" id="IPR029787">
    <property type="entry name" value="Nucleotide_cyclase"/>
</dbReference>
<dbReference type="EMBL" id="BMED01000001">
    <property type="protein sequence ID" value="GGC63183.1"/>
    <property type="molecule type" value="Genomic_DNA"/>
</dbReference>
<reference evidence="5" key="2">
    <citation type="submission" date="2020-09" db="EMBL/GenBank/DDBJ databases">
        <authorList>
            <person name="Sun Q."/>
            <person name="Zhou Y."/>
        </authorList>
    </citation>
    <scope>NUCLEOTIDE SEQUENCE</scope>
    <source>
        <strain evidence="5">CGMCC 1.10998</strain>
    </source>
</reference>
<dbReference type="InterPro" id="IPR043128">
    <property type="entry name" value="Rev_trsase/Diguanyl_cyclase"/>
</dbReference>
<comment type="catalytic activity">
    <reaction evidence="1">
        <text>3',3'-c-di-GMP + H2O = 5'-phosphoguanylyl(3'-&gt;5')guanosine + H(+)</text>
        <dbReference type="Rhea" id="RHEA:24902"/>
        <dbReference type="ChEBI" id="CHEBI:15377"/>
        <dbReference type="ChEBI" id="CHEBI:15378"/>
        <dbReference type="ChEBI" id="CHEBI:58754"/>
        <dbReference type="ChEBI" id="CHEBI:58805"/>
        <dbReference type="EC" id="3.1.4.52"/>
    </reaction>
    <physiologicalReaction direction="left-to-right" evidence="1">
        <dbReference type="Rhea" id="RHEA:24903"/>
    </physiologicalReaction>
</comment>